<dbReference type="PANTHER" id="PTHR12121:SF36">
    <property type="entry name" value="ENDONUCLEASE_EXONUCLEASE_PHOSPHATASE DOMAIN-CONTAINING PROTEIN"/>
    <property type="match status" value="1"/>
</dbReference>
<evidence type="ECO:0000313" key="4">
    <source>
        <dbReference type="EMBL" id="RLK53392.1"/>
    </source>
</evidence>
<keyword evidence="1" id="KW-0732">Signal</keyword>
<dbReference type="GO" id="GO:0000175">
    <property type="term" value="F:3'-5'-RNA exonuclease activity"/>
    <property type="evidence" value="ECO:0007669"/>
    <property type="project" value="TreeGrafter"/>
</dbReference>
<dbReference type="PANTHER" id="PTHR12121">
    <property type="entry name" value="CARBON CATABOLITE REPRESSOR PROTEIN 4"/>
    <property type="match status" value="1"/>
</dbReference>
<protein>
    <submittedName>
        <fullName evidence="3 4">Endonuclease</fullName>
    </submittedName>
</protein>
<dbReference type="GO" id="GO:0004519">
    <property type="term" value="F:endonuclease activity"/>
    <property type="evidence" value="ECO:0007669"/>
    <property type="project" value="UniProtKB-KW"/>
</dbReference>
<dbReference type="RefSeq" id="WP_121041926.1">
    <property type="nucleotide sequence ID" value="NZ_RCDC01000005.1"/>
</dbReference>
<keyword evidence="4" id="KW-0540">Nuclease</keyword>
<dbReference type="Proteomes" id="UP000274786">
    <property type="component" value="Unassembled WGS sequence"/>
</dbReference>
<reference evidence="3 6" key="2">
    <citation type="submission" date="2019-10" db="EMBL/GenBank/DDBJ databases">
        <title>Halotolerant bacteria associated to Saharan-endemic halophytes Stipa tenacissima L. and Atriplex halimus L mitigate salt stress and promote growth of tomato plants.</title>
        <authorList>
            <person name="Dif G."/>
        </authorList>
    </citation>
    <scope>NUCLEOTIDE SEQUENCE [LARGE SCALE GENOMIC DNA]</scope>
    <source>
        <strain evidence="3 6">IS26</strain>
    </source>
</reference>
<gene>
    <name evidence="4" type="ORF">BCL79_2698</name>
    <name evidence="3" type="ORF">F9K92_04975</name>
</gene>
<dbReference type="EMBL" id="RCDC01000005">
    <property type="protein sequence ID" value="RLK53392.1"/>
    <property type="molecule type" value="Genomic_DNA"/>
</dbReference>
<keyword evidence="4" id="KW-0378">Hydrolase</keyword>
<dbReference type="InterPro" id="IPR050410">
    <property type="entry name" value="CCR4/nocturin_mRNA_transcr"/>
</dbReference>
<evidence type="ECO:0000313" key="6">
    <source>
        <dbReference type="Proteomes" id="UP000449004"/>
    </source>
</evidence>
<evidence type="ECO:0000259" key="2">
    <source>
        <dbReference type="Pfam" id="PF03372"/>
    </source>
</evidence>
<dbReference type="Proteomes" id="UP000449004">
    <property type="component" value="Unassembled WGS sequence"/>
</dbReference>
<name>A0A498CCG0_9GAMM</name>
<reference evidence="4 5" key="1">
    <citation type="submission" date="2018-10" db="EMBL/GenBank/DDBJ databases">
        <title>Comparative analysis of microorganisms from saline springs in Andes Mountain Range, Colombia.</title>
        <authorList>
            <person name="Rubin E."/>
        </authorList>
    </citation>
    <scope>NUCLEOTIDE SEQUENCE [LARGE SCALE GENOMIC DNA]</scope>
    <source>
        <strain evidence="4 5">USBA GBX 843</strain>
    </source>
</reference>
<keyword evidence="4" id="KW-0269">Exonuclease</keyword>
<dbReference type="InterPro" id="IPR036691">
    <property type="entry name" value="Endo/exonu/phosph_ase_sf"/>
</dbReference>
<proteinExistence type="predicted"/>
<dbReference type="Pfam" id="PF03372">
    <property type="entry name" value="Exo_endo_phos"/>
    <property type="match status" value="1"/>
</dbReference>
<dbReference type="InterPro" id="IPR005135">
    <property type="entry name" value="Endo/exonuclease/phosphatase"/>
</dbReference>
<dbReference type="OrthoDB" id="9793162at2"/>
<dbReference type="Gene3D" id="3.60.10.10">
    <property type="entry name" value="Endonuclease/exonuclease/phosphatase"/>
    <property type="match status" value="1"/>
</dbReference>
<dbReference type="EMBL" id="WELC01000004">
    <property type="protein sequence ID" value="KAB7632007.1"/>
    <property type="molecule type" value="Genomic_DNA"/>
</dbReference>
<evidence type="ECO:0000313" key="5">
    <source>
        <dbReference type="Proteomes" id="UP000274786"/>
    </source>
</evidence>
<organism evidence="4 5">
    <name type="scientific">Stenotrophomonas rhizophila</name>
    <dbReference type="NCBI Taxonomy" id="216778"/>
    <lineage>
        <taxon>Bacteria</taxon>
        <taxon>Pseudomonadati</taxon>
        <taxon>Pseudomonadota</taxon>
        <taxon>Gammaproteobacteria</taxon>
        <taxon>Lysobacterales</taxon>
        <taxon>Lysobacteraceae</taxon>
        <taxon>Stenotrophomonas</taxon>
    </lineage>
</organism>
<sequence>MLSRFHRPALLALMMFAAPLGSAWAQAPDALKVMSFNVRTPADTDPGKRWEDRRDAMVTLIREQKPEVIGTQELVQKQGEYLVAHLPGYTLFGRDRRGGNGDEHMGVLYDTARLKVLESGDFWLSDTPDVPGSITWGNLFPRMVTWALFQRHADGQRFYLFNTHLPYRDEDEPRRVLGAKLIVSRLATLPKDIPVVVTGDFNSEPGSETYKAFTAALGDARKLAAKVDGPRLTFHDFTGKPTVELDWILVRGFSVDHFSTLDQKPGGVLPSDHYPVQAELRFPVPTPTGK</sequence>
<dbReference type="CDD" id="cd09083">
    <property type="entry name" value="EEP-1"/>
    <property type="match status" value="1"/>
</dbReference>
<comment type="caution">
    <text evidence="4">The sequence shown here is derived from an EMBL/GenBank/DDBJ whole genome shotgun (WGS) entry which is preliminary data.</text>
</comment>
<feature type="chain" id="PRO_5033439759" evidence="1">
    <location>
        <begin position="26"/>
        <end position="290"/>
    </location>
</feature>
<dbReference type="AlphaFoldDB" id="A0A498CCG0"/>
<feature type="domain" description="Endonuclease/exonuclease/phosphatase" evidence="2">
    <location>
        <begin position="34"/>
        <end position="273"/>
    </location>
</feature>
<keyword evidence="4" id="KW-0255">Endonuclease</keyword>
<dbReference type="SUPFAM" id="SSF56219">
    <property type="entry name" value="DNase I-like"/>
    <property type="match status" value="1"/>
</dbReference>
<evidence type="ECO:0000256" key="1">
    <source>
        <dbReference type="SAM" id="SignalP"/>
    </source>
</evidence>
<evidence type="ECO:0000313" key="3">
    <source>
        <dbReference type="EMBL" id="KAB7632007.1"/>
    </source>
</evidence>
<accession>A0A498CCG0</accession>
<feature type="signal peptide" evidence="1">
    <location>
        <begin position="1"/>
        <end position="25"/>
    </location>
</feature>